<evidence type="ECO:0000313" key="2">
    <source>
        <dbReference type="EMBL" id="OOC52456.1"/>
    </source>
</evidence>
<organism evidence="2 3">
    <name type="scientific">Nocardiopsis sinuspersici</name>
    <dbReference type="NCBI Taxonomy" id="501010"/>
    <lineage>
        <taxon>Bacteria</taxon>
        <taxon>Bacillati</taxon>
        <taxon>Actinomycetota</taxon>
        <taxon>Actinomycetes</taxon>
        <taxon>Streptosporangiales</taxon>
        <taxon>Nocardiopsidaceae</taxon>
        <taxon>Nocardiopsis</taxon>
    </lineage>
</organism>
<proteinExistence type="predicted"/>
<feature type="region of interest" description="Disordered" evidence="1">
    <location>
        <begin position="1"/>
        <end position="42"/>
    </location>
</feature>
<name>A0A1V3BW99_9ACTN</name>
<keyword evidence="3" id="KW-1185">Reference proteome</keyword>
<dbReference type="RefSeq" id="WP_077688798.1">
    <property type="nucleotide sequence ID" value="NZ_MCOK01000001.1"/>
</dbReference>
<dbReference type="STRING" id="501010.NOSIN_00235"/>
<protein>
    <submittedName>
        <fullName evidence="2">Uncharacterized protein</fullName>
    </submittedName>
</protein>
<evidence type="ECO:0000256" key="1">
    <source>
        <dbReference type="SAM" id="MobiDB-lite"/>
    </source>
</evidence>
<gene>
    <name evidence="2" type="ORF">NOSIN_00235</name>
</gene>
<accession>A0A1V3BW99</accession>
<feature type="compositionally biased region" description="Basic and acidic residues" evidence="1">
    <location>
        <begin position="14"/>
        <end position="29"/>
    </location>
</feature>
<comment type="caution">
    <text evidence="2">The sequence shown here is derived from an EMBL/GenBank/DDBJ whole genome shotgun (WGS) entry which is preliminary data.</text>
</comment>
<reference evidence="3" key="1">
    <citation type="submission" date="2016-08" db="EMBL/GenBank/DDBJ databases">
        <authorList>
            <person name="Tokovenko B."/>
            <person name="Kalinowski J."/>
        </authorList>
    </citation>
    <scope>NUCLEOTIDE SEQUENCE [LARGE SCALE GENOMIC DNA]</scope>
    <source>
        <strain evidence="3">UTMC102</strain>
    </source>
</reference>
<dbReference type="EMBL" id="MCOK01000001">
    <property type="protein sequence ID" value="OOC52456.1"/>
    <property type="molecule type" value="Genomic_DNA"/>
</dbReference>
<dbReference type="Proteomes" id="UP000189004">
    <property type="component" value="Unassembled WGS sequence"/>
</dbReference>
<evidence type="ECO:0000313" key="3">
    <source>
        <dbReference type="Proteomes" id="UP000189004"/>
    </source>
</evidence>
<dbReference type="AlphaFoldDB" id="A0A1V3BW99"/>
<sequence>MQNHASGAGLESGLDEHVQRALERAHTDLPPEGVTVQASDEATMREELLAVLLDDAEHHRGHAA</sequence>